<dbReference type="Proteomes" id="UP001190700">
    <property type="component" value="Unassembled WGS sequence"/>
</dbReference>
<dbReference type="EMBL" id="LGRX02016285">
    <property type="protein sequence ID" value="KAK3262338.1"/>
    <property type="molecule type" value="Genomic_DNA"/>
</dbReference>
<evidence type="ECO:0000313" key="3">
    <source>
        <dbReference type="EMBL" id="KAK3262338.1"/>
    </source>
</evidence>
<dbReference type="InterPro" id="IPR025883">
    <property type="entry name" value="Cadherin-like_domain"/>
</dbReference>
<dbReference type="Pfam" id="PF12733">
    <property type="entry name" value="Cadherin-like"/>
    <property type="match status" value="1"/>
</dbReference>
<keyword evidence="4" id="KW-1185">Reference proteome</keyword>
<evidence type="ECO:0000313" key="4">
    <source>
        <dbReference type="Proteomes" id="UP001190700"/>
    </source>
</evidence>
<keyword evidence="1" id="KW-0812">Transmembrane</keyword>
<proteinExistence type="predicted"/>
<keyword evidence="1" id="KW-1133">Transmembrane helix</keyword>
<evidence type="ECO:0000256" key="1">
    <source>
        <dbReference type="SAM" id="Phobius"/>
    </source>
</evidence>
<feature type="transmembrane region" description="Helical" evidence="1">
    <location>
        <begin position="422"/>
        <end position="445"/>
    </location>
</feature>
<name>A0AAE0KVJ6_9CHLO</name>
<sequence length="519" mass="57576">MALEPSFDPATLRYDVYTTPDNLNATLTPYTRRANYSDVTLMINGVGHESGEPFSPINLVHGQVVVVTISILAQDGISTTVYEVHFHVELSPPPPPTPPTPRLITEIVGSPETTTNNISAHFEFGTPGAEFHMCSLDGAPLVNCTGRASADYALLTEGPHYLYVVATGGTSSSEPAHFDWTIDTVPPTITVHGPSKVRVPEDGVFPVEFKISKPIQGTFSKRLVNVTNRGEVLSIYLEAKEGDQETYIGMVSFPRREFWWMPVPEYMSLYVPEGALLDLAGNPNARSNLLEVYSDNIIPTAVLKWFPDSEYTKNQKLSDPQYLEITFSEPVLFTPEQVALTEARLINGTFRKVNSLKYSFQIELMGTTSACPYTMEVTDHMACAIVEIGVSIYEDEAGNRNEDGIKMYVRTIEDYESDSENISGFLVATLIGVAVLLLVAGLIYWKWRQQKKASVAPTKDTEAPAADKPPPPVLVNPDTMTPIEYEEDVVKSPQWGQKQRFDLIEYEEPPKAVVYVQHI</sequence>
<dbReference type="PANTHER" id="PTHR34677:SF3">
    <property type="entry name" value="BACTERIAL IG-LIKE DOMAIN-CONTAINING PROTEIN"/>
    <property type="match status" value="1"/>
</dbReference>
<evidence type="ECO:0000259" key="2">
    <source>
        <dbReference type="Pfam" id="PF12733"/>
    </source>
</evidence>
<dbReference type="PANTHER" id="PTHR34677">
    <property type="match status" value="1"/>
</dbReference>
<comment type="caution">
    <text evidence="3">The sequence shown here is derived from an EMBL/GenBank/DDBJ whole genome shotgun (WGS) entry which is preliminary data.</text>
</comment>
<dbReference type="AlphaFoldDB" id="A0AAE0KVJ6"/>
<keyword evidence="1" id="KW-0472">Membrane</keyword>
<reference evidence="3 4" key="1">
    <citation type="journal article" date="2015" name="Genome Biol. Evol.">
        <title>Comparative Genomics of a Bacterivorous Green Alga Reveals Evolutionary Causalities and Consequences of Phago-Mixotrophic Mode of Nutrition.</title>
        <authorList>
            <person name="Burns J.A."/>
            <person name="Paasch A."/>
            <person name="Narechania A."/>
            <person name="Kim E."/>
        </authorList>
    </citation>
    <scope>NUCLEOTIDE SEQUENCE [LARGE SCALE GENOMIC DNA]</scope>
    <source>
        <strain evidence="3 4">PLY_AMNH</strain>
    </source>
</reference>
<feature type="domain" description="Cadherin-like beta-sandwich-like" evidence="2">
    <location>
        <begin position="5"/>
        <end position="87"/>
    </location>
</feature>
<accession>A0AAE0KVJ6</accession>
<protein>
    <recommendedName>
        <fullName evidence="2">Cadherin-like beta-sandwich-like domain-containing protein</fullName>
    </recommendedName>
</protein>
<gene>
    <name evidence="3" type="ORF">CYMTET_28801</name>
</gene>
<organism evidence="3 4">
    <name type="scientific">Cymbomonas tetramitiformis</name>
    <dbReference type="NCBI Taxonomy" id="36881"/>
    <lineage>
        <taxon>Eukaryota</taxon>
        <taxon>Viridiplantae</taxon>
        <taxon>Chlorophyta</taxon>
        <taxon>Pyramimonadophyceae</taxon>
        <taxon>Pyramimonadales</taxon>
        <taxon>Pyramimonadaceae</taxon>
        <taxon>Cymbomonas</taxon>
    </lineage>
</organism>